<dbReference type="KEGG" id="goe:100897571"/>
<dbReference type="SMART" id="SM00322">
    <property type="entry name" value="KH"/>
    <property type="match status" value="2"/>
</dbReference>
<feature type="compositionally biased region" description="Low complexity" evidence="3">
    <location>
        <begin position="172"/>
        <end position="182"/>
    </location>
</feature>
<dbReference type="GO" id="GO:0010468">
    <property type="term" value="P:regulation of gene expression"/>
    <property type="evidence" value="ECO:0007669"/>
    <property type="project" value="UniProtKB-ARBA"/>
</dbReference>
<feature type="compositionally biased region" description="Low complexity" evidence="3">
    <location>
        <begin position="330"/>
        <end position="366"/>
    </location>
</feature>
<evidence type="ECO:0000313" key="5">
    <source>
        <dbReference type="Proteomes" id="UP000694867"/>
    </source>
</evidence>
<feature type="domain" description="K Homology" evidence="4">
    <location>
        <begin position="58"/>
        <end position="130"/>
    </location>
</feature>
<dbReference type="InterPro" id="IPR047276">
    <property type="entry name" value="KH-I_NOVA_rpt2"/>
</dbReference>
<evidence type="ECO:0000256" key="3">
    <source>
        <dbReference type="SAM" id="MobiDB-lite"/>
    </source>
</evidence>
<dbReference type="CDD" id="cd22436">
    <property type="entry name" value="KH-I_NOVA_rpt2"/>
    <property type="match status" value="1"/>
</dbReference>
<evidence type="ECO:0000256" key="2">
    <source>
        <dbReference type="PROSITE-ProRule" id="PRU00117"/>
    </source>
</evidence>
<dbReference type="Pfam" id="PF00013">
    <property type="entry name" value="KH_1"/>
    <property type="match status" value="2"/>
</dbReference>
<accession>A0AAJ7SED6</accession>
<dbReference type="Proteomes" id="UP000694867">
    <property type="component" value="Unplaced"/>
</dbReference>
<dbReference type="PANTHER" id="PTHR10288">
    <property type="entry name" value="KH DOMAIN CONTAINING RNA BINDING PROTEIN"/>
    <property type="match status" value="1"/>
</dbReference>
<dbReference type="PROSITE" id="PS50084">
    <property type="entry name" value="KH_TYPE_1"/>
    <property type="match status" value="2"/>
</dbReference>
<feature type="compositionally biased region" description="Low complexity" evidence="3">
    <location>
        <begin position="383"/>
        <end position="392"/>
    </location>
</feature>
<feature type="region of interest" description="Disordered" evidence="3">
    <location>
        <begin position="318"/>
        <end position="404"/>
    </location>
</feature>
<organism evidence="5 6">
    <name type="scientific">Galendromus occidentalis</name>
    <name type="common">western predatory mite</name>
    <dbReference type="NCBI Taxonomy" id="34638"/>
    <lineage>
        <taxon>Eukaryota</taxon>
        <taxon>Metazoa</taxon>
        <taxon>Ecdysozoa</taxon>
        <taxon>Arthropoda</taxon>
        <taxon>Chelicerata</taxon>
        <taxon>Arachnida</taxon>
        <taxon>Acari</taxon>
        <taxon>Parasitiformes</taxon>
        <taxon>Mesostigmata</taxon>
        <taxon>Gamasina</taxon>
        <taxon>Phytoseioidea</taxon>
        <taxon>Phytoseiidae</taxon>
        <taxon>Typhlodrominae</taxon>
        <taxon>Galendromus</taxon>
    </lineage>
</organism>
<evidence type="ECO:0000313" key="6">
    <source>
        <dbReference type="RefSeq" id="XP_028967055.1"/>
    </source>
</evidence>
<sequence>MSKSNDFYPGTTERVCLITGTVEGIVKIHNFIMDKIKEKPDPNSRTGVDFDHKQPAEREKQVKILVPNSTAGMIIGKGGSYIKQIKEDSNVYIQLSQKSRDHALAERSITIIGELEPTRKAVDLVLAKIVEDPQSGSCLNVSYADAQGPVANFNPTGSPYANPTNLQHSPPGGVNNTGYNSNGSGGSSLSPTTQMQQHYAAVASGLQNVSVPQSVLGCQNVESLKMLLRQNGFQEQATSEILGAFAVLANHGLLGPNMSGQLVNGPTVNMAAVQHSLYSSESMSVFGPVGSLSGFTSPAPGRALEGAASVVFDPFRRVASSPMTTPPPGSTSTSASQQQASHAQQQQHQQQQQQQQQQQHQQQQQQIINNNSFGLGTAGGATGATTPLGGPLRNSPAPGGELGSKNVEAIQKDVEVGENIVGAILGPGGKHLVEIQRFSGASIQISKKGIFAPGTRNRIVSITGCPNAVATAHYLIQQHVAEEEAKRSQQNILPVLH</sequence>
<feature type="compositionally biased region" description="Polar residues" evidence="3">
    <location>
        <begin position="154"/>
        <end position="168"/>
    </location>
</feature>
<evidence type="ECO:0000259" key="4">
    <source>
        <dbReference type="SMART" id="SM00322"/>
    </source>
</evidence>
<dbReference type="InterPro" id="IPR004088">
    <property type="entry name" value="KH_dom_type_1"/>
</dbReference>
<reference evidence="6" key="1">
    <citation type="submission" date="2025-08" db="UniProtKB">
        <authorList>
            <consortium name="RefSeq"/>
        </authorList>
    </citation>
    <scope>IDENTIFICATION</scope>
</reference>
<feature type="region of interest" description="Disordered" evidence="3">
    <location>
        <begin position="154"/>
        <end position="193"/>
    </location>
</feature>
<dbReference type="Gene3D" id="3.30.1370.10">
    <property type="entry name" value="K Homology domain, type 1"/>
    <property type="match status" value="3"/>
</dbReference>
<protein>
    <submittedName>
        <fullName evidence="6">RNA-binding protein Nova-2</fullName>
    </submittedName>
</protein>
<dbReference type="AlphaFoldDB" id="A0AAJ7SED6"/>
<keyword evidence="5" id="KW-1185">Reference proteome</keyword>
<dbReference type="SUPFAM" id="SSF81995">
    <property type="entry name" value="beta-sandwich domain of Sec23/24"/>
    <property type="match status" value="1"/>
</dbReference>
<name>A0AAJ7SED6_9ACAR</name>
<dbReference type="CDD" id="cd09031">
    <property type="entry name" value="KH-I_NOVA_rpt3"/>
    <property type="match status" value="1"/>
</dbReference>
<evidence type="ECO:0000256" key="1">
    <source>
        <dbReference type="ARBA" id="ARBA00022737"/>
    </source>
</evidence>
<dbReference type="InterPro" id="IPR047274">
    <property type="entry name" value="KH-I_NOVA_rpt3"/>
</dbReference>
<dbReference type="SUPFAM" id="SSF54791">
    <property type="entry name" value="Eukaryotic type KH-domain (KH-domain type I)"/>
    <property type="match status" value="2"/>
</dbReference>
<feature type="domain" description="K Homology" evidence="4">
    <location>
        <begin position="408"/>
        <end position="481"/>
    </location>
</feature>
<dbReference type="RefSeq" id="XP_028967055.1">
    <property type="nucleotide sequence ID" value="XM_029111222.1"/>
</dbReference>
<proteinExistence type="predicted"/>
<dbReference type="InterPro" id="IPR004087">
    <property type="entry name" value="KH_dom"/>
</dbReference>
<dbReference type="GeneID" id="100897571"/>
<dbReference type="InterPro" id="IPR036612">
    <property type="entry name" value="KH_dom_type_1_sf"/>
</dbReference>
<keyword evidence="2" id="KW-0694">RNA-binding</keyword>
<dbReference type="GO" id="GO:0003723">
    <property type="term" value="F:RNA binding"/>
    <property type="evidence" value="ECO:0007669"/>
    <property type="project" value="UniProtKB-UniRule"/>
</dbReference>
<keyword evidence="1" id="KW-0677">Repeat</keyword>
<gene>
    <name evidence="6" type="primary">LOC100897571</name>
</gene>
<dbReference type="FunFam" id="3.30.1370.10:FF:000022">
    <property type="entry name" value="RNA-binding protein Nova-1 isoform 1"/>
    <property type="match status" value="1"/>
</dbReference>